<proteinExistence type="predicted"/>
<organism evidence="3 4">
    <name type="scientific">Mycena sanguinolenta</name>
    <dbReference type="NCBI Taxonomy" id="230812"/>
    <lineage>
        <taxon>Eukaryota</taxon>
        <taxon>Fungi</taxon>
        <taxon>Dikarya</taxon>
        <taxon>Basidiomycota</taxon>
        <taxon>Agaricomycotina</taxon>
        <taxon>Agaricomycetes</taxon>
        <taxon>Agaricomycetidae</taxon>
        <taxon>Agaricales</taxon>
        <taxon>Marasmiineae</taxon>
        <taxon>Mycenaceae</taxon>
        <taxon>Mycena</taxon>
    </lineage>
</organism>
<protein>
    <recommendedName>
        <fullName evidence="2">Cyanovirin-N domain-containing protein</fullName>
    </recommendedName>
</protein>
<name>A0A8H6ZHY1_9AGAR</name>
<evidence type="ECO:0000256" key="1">
    <source>
        <dbReference type="SAM" id="MobiDB-lite"/>
    </source>
</evidence>
<feature type="region of interest" description="Disordered" evidence="1">
    <location>
        <begin position="1"/>
        <end position="30"/>
    </location>
</feature>
<accession>A0A8H6ZHY1</accession>
<evidence type="ECO:0000313" key="4">
    <source>
        <dbReference type="Proteomes" id="UP000623467"/>
    </source>
</evidence>
<keyword evidence="4" id="KW-1185">Reference proteome</keyword>
<dbReference type="InterPro" id="IPR011058">
    <property type="entry name" value="Cyanovirin-N"/>
</dbReference>
<dbReference type="InterPro" id="IPR036673">
    <property type="entry name" value="Cyanovirin-N_sf"/>
</dbReference>
<dbReference type="EMBL" id="JACAZH010000001">
    <property type="protein sequence ID" value="KAF7378122.1"/>
    <property type="molecule type" value="Genomic_DNA"/>
</dbReference>
<sequence length="459" mass="51016">MQNVFMPHLPVSRGKKESNSMEVLQADGSTSPDVPTAFQYCGRNWRISSQTAGLHFQRLATRLYQSTLPKASNLLISQWIEMLANFPPIPLHGVEVVHLRPVVLGLPGVTSLRLSRISLPTVAHRNLRPRLRGSMNGRFVPLNRVAANGKPSRPQLLVVKMGGISIHFSERAVQQTNRYQESFERSTVGGEVVKSTDSYTNRVEIEEYLDRSLDSKTLADCILTLEDGVQLRIEWTSLDDKPANSILDLDKFIGNIDGRFVWGNGASGFSQSCNNPRLEGTFLVASCFYNGTYTEDRLNLDLYIIYSSAPSGDSGPGFGPVDSDFSEFMAAPNDWMNLTIITQPDMRTFLGHPRFQKVVSGVAHRAVGEAMVEMQYVMQQMAQQMVQQMVGEAMAMVRRRSTLHIEREMNQLVKTAAVHTAAYSNVDGFRLMQAGAIPPYNAFAAQIKAPLLSPESVED</sequence>
<dbReference type="Gene3D" id="2.30.60.10">
    <property type="entry name" value="Cyanovirin-N"/>
    <property type="match status" value="1"/>
</dbReference>
<dbReference type="AlphaFoldDB" id="A0A8H6ZHY1"/>
<evidence type="ECO:0000259" key="2">
    <source>
        <dbReference type="Pfam" id="PF08881"/>
    </source>
</evidence>
<evidence type="ECO:0000313" key="3">
    <source>
        <dbReference type="EMBL" id="KAF7378122.1"/>
    </source>
</evidence>
<dbReference type="Proteomes" id="UP000623467">
    <property type="component" value="Unassembled WGS sequence"/>
</dbReference>
<dbReference type="OrthoDB" id="3056812at2759"/>
<feature type="domain" description="Cyanovirin-N" evidence="2">
    <location>
        <begin position="236"/>
        <end position="304"/>
    </location>
</feature>
<reference evidence="3" key="1">
    <citation type="submission" date="2020-05" db="EMBL/GenBank/DDBJ databases">
        <title>Mycena genomes resolve the evolution of fungal bioluminescence.</title>
        <authorList>
            <person name="Tsai I.J."/>
        </authorList>
    </citation>
    <scope>NUCLEOTIDE SEQUENCE</scope>
    <source>
        <strain evidence="3">160909Yilan</strain>
    </source>
</reference>
<dbReference type="SUPFAM" id="SSF51322">
    <property type="entry name" value="Cyanovirin-N"/>
    <property type="match status" value="1"/>
</dbReference>
<comment type="caution">
    <text evidence="3">The sequence shown here is derived from an EMBL/GenBank/DDBJ whole genome shotgun (WGS) entry which is preliminary data.</text>
</comment>
<gene>
    <name evidence="3" type="ORF">MSAN_00236500</name>
</gene>
<dbReference type="Pfam" id="PF08881">
    <property type="entry name" value="CVNH"/>
    <property type="match status" value="1"/>
</dbReference>